<keyword evidence="3 4" id="KW-0411">Iron-sulfur</keyword>
<dbReference type="RefSeq" id="WP_125043972.1">
    <property type="nucleotide sequence ID" value="NZ_BHZD01000001.1"/>
</dbReference>
<comment type="caution">
    <text evidence="5">The sequence shown here is derived from an EMBL/GenBank/DDBJ whole genome shotgun (WGS) entry which is preliminary data.</text>
</comment>
<keyword evidence="2 4" id="KW-0408">Iron</keyword>
<protein>
    <recommendedName>
        <fullName evidence="4">Ferredoxin</fullName>
    </recommendedName>
</protein>
<dbReference type="GeneID" id="95620249"/>
<keyword evidence="1 4" id="KW-0479">Metal-binding</keyword>
<accession>A0A401VWI9</accession>
<dbReference type="PRINTS" id="PR00352">
    <property type="entry name" value="3FE4SFRDOXIN"/>
</dbReference>
<dbReference type="SUPFAM" id="SSF54862">
    <property type="entry name" value="4Fe-4S ferredoxins"/>
    <property type="match status" value="1"/>
</dbReference>
<dbReference type="GO" id="GO:0005506">
    <property type="term" value="F:iron ion binding"/>
    <property type="evidence" value="ECO:0007669"/>
    <property type="project" value="UniProtKB-UniRule"/>
</dbReference>
<name>A0A401VWI9_STREY</name>
<sequence length="71" mass="7395">MTWKASIDGQQCMASGMCAGIAPGIFVLDGPHARPLKEEIPEDEDALDAADSCPAMAILIQDGDTVVGPRP</sequence>
<evidence type="ECO:0000256" key="3">
    <source>
        <dbReference type="ARBA" id="ARBA00023014"/>
    </source>
</evidence>
<keyword evidence="6" id="KW-1185">Reference proteome</keyword>
<dbReference type="Proteomes" id="UP000286746">
    <property type="component" value="Unassembled WGS sequence"/>
</dbReference>
<evidence type="ECO:0000256" key="2">
    <source>
        <dbReference type="ARBA" id="ARBA00023004"/>
    </source>
</evidence>
<evidence type="ECO:0000256" key="4">
    <source>
        <dbReference type="RuleBase" id="RU368020"/>
    </source>
</evidence>
<proteinExistence type="predicted"/>
<evidence type="ECO:0000313" key="5">
    <source>
        <dbReference type="EMBL" id="GCD41462.1"/>
    </source>
</evidence>
<evidence type="ECO:0000256" key="1">
    <source>
        <dbReference type="ARBA" id="ARBA00022723"/>
    </source>
</evidence>
<dbReference type="GO" id="GO:0009055">
    <property type="term" value="F:electron transfer activity"/>
    <property type="evidence" value="ECO:0007669"/>
    <property type="project" value="UniProtKB-UniRule"/>
</dbReference>
<dbReference type="Pfam" id="PF13370">
    <property type="entry name" value="Fer4_13"/>
    <property type="match status" value="1"/>
</dbReference>
<gene>
    <name evidence="5" type="ORF">GKJPGBOP_01117</name>
</gene>
<dbReference type="EMBL" id="BHZD01000001">
    <property type="protein sequence ID" value="GCD41462.1"/>
    <property type="molecule type" value="Genomic_DNA"/>
</dbReference>
<reference evidence="5 6" key="1">
    <citation type="submission" date="2018-11" db="EMBL/GenBank/DDBJ databases">
        <title>Whole genome sequence of Streptomyces paromomycinus NBRC 15454(T).</title>
        <authorList>
            <person name="Komaki H."/>
            <person name="Tamura T."/>
        </authorList>
    </citation>
    <scope>NUCLEOTIDE SEQUENCE [LARGE SCALE GENOMIC DNA]</scope>
    <source>
        <strain evidence="5 6">NBRC 15454</strain>
    </source>
</reference>
<keyword evidence="4" id="KW-0249">Electron transport</keyword>
<dbReference type="InterPro" id="IPR001080">
    <property type="entry name" value="3Fe4S_ferredoxin"/>
</dbReference>
<evidence type="ECO:0000313" key="6">
    <source>
        <dbReference type="Proteomes" id="UP000286746"/>
    </source>
</evidence>
<dbReference type="GO" id="GO:0051536">
    <property type="term" value="F:iron-sulfur cluster binding"/>
    <property type="evidence" value="ECO:0007669"/>
    <property type="project" value="UniProtKB-KW"/>
</dbReference>
<dbReference type="Gene3D" id="3.30.70.20">
    <property type="match status" value="1"/>
</dbReference>
<organism evidence="5 6">
    <name type="scientific">Streptomyces paromomycinus</name>
    <name type="common">Streptomyces rimosus subsp. paromomycinus</name>
    <dbReference type="NCBI Taxonomy" id="92743"/>
    <lineage>
        <taxon>Bacteria</taxon>
        <taxon>Bacillati</taxon>
        <taxon>Actinomycetota</taxon>
        <taxon>Actinomycetes</taxon>
        <taxon>Kitasatosporales</taxon>
        <taxon>Streptomycetaceae</taxon>
        <taxon>Streptomyces</taxon>
    </lineage>
</organism>
<dbReference type="AlphaFoldDB" id="A0A401VWI9"/>
<keyword evidence="4" id="KW-0813">Transport</keyword>
<comment type="function">
    <text evidence="4">Ferredoxins are iron-sulfur proteins that transfer electrons in a wide variety of metabolic reactions.</text>
</comment>